<dbReference type="RefSeq" id="WP_171152964.1">
    <property type="nucleotide sequence ID" value="NZ_JABENB010000001.1"/>
</dbReference>
<dbReference type="InterPro" id="IPR020846">
    <property type="entry name" value="MFS_dom"/>
</dbReference>
<feature type="transmembrane region" description="Helical" evidence="6">
    <location>
        <begin position="219"/>
        <end position="240"/>
    </location>
</feature>
<evidence type="ECO:0000313" key="8">
    <source>
        <dbReference type="EMBL" id="NNG38797.1"/>
    </source>
</evidence>
<dbReference type="PANTHER" id="PTHR23513">
    <property type="entry name" value="INTEGRAL MEMBRANE EFFLUX PROTEIN-RELATED"/>
    <property type="match status" value="1"/>
</dbReference>
<feature type="transmembrane region" description="Helical" evidence="6">
    <location>
        <begin position="46"/>
        <end position="67"/>
    </location>
</feature>
<evidence type="ECO:0000256" key="3">
    <source>
        <dbReference type="ARBA" id="ARBA00022692"/>
    </source>
</evidence>
<evidence type="ECO:0000256" key="5">
    <source>
        <dbReference type="ARBA" id="ARBA00023136"/>
    </source>
</evidence>
<dbReference type="InterPro" id="IPR036259">
    <property type="entry name" value="MFS_trans_sf"/>
</dbReference>
<dbReference type="InterPro" id="IPR011701">
    <property type="entry name" value="MFS"/>
</dbReference>
<evidence type="ECO:0000313" key="9">
    <source>
        <dbReference type="Proteomes" id="UP000557772"/>
    </source>
</evidence>
<keyword evidence="9" id="KW-1185">Reference proteome</keyword>
<dbReference type="PANTHER" id="PTHR23513:SF18">
    <property type="entry name" value="INTEGRAL MEMBRANE PROTEIN"/>
    <property type="match status" value="1"/>
</dbReference>
<gene>
    <name evidence="8" type="ORF">HJ588_05850</name>
</gene>
<dbReference type="GO" id="GO:0022857">
    <property type="term" value="F:transmembrane transporter activity"/>
    <property type="evidence" value="ECO:0007669"/>
    <property type="project" value="InterPro"/>
</dbReference>
<name>A0A849AFZ4_9MICO</name>
<keyword evidence="4 6" id="KW-1133">Transmembrane helix</keyword>
<evidence type="ECO:0000256" key="6">
    <source>
        <dbReference type="SAM" id="Phobius"/>
    </source>
</evidence>
<feature type="transmembrane region" description="Helical" evidence="6">
    <location>
        <begin position="171"/>
        <end position="188"/>
    </location>
</feature>
<evidence type="ECO:0000256" key="1">
    <source>
        <dbReference type="ARBA" id="ARBA00004651"/>
    </source>
</evidence>
<feature type="transmembrane region" description="Helical" evidence="6">
    <location>
        <begin position="346"/>
        <end position="366"/>
    </location>
</feature>
<feature type="transmembrane region" description="Helical" evidence="6">
    <location>
        <begin position="287"/>
        <end position="309"/>
    </location>
</feature>
<accession>A0A849AFZ4</accession>
<dbReference type="Proteomes" id="UP000557772">
    <property type="component" value="Unassembled WGS sequence"/>
</dbReference>
<dbReference type="PROSITE" id="PS50850">
    <property type="entry name" value="MFS"/>
    <property type="match status" value="1"/>
</dbReference>
<organism evidence="8 9">
    <name type="scientific">Flexivirga aerilata</name>
    <dbReference type="NCBI Taxonomy" id="1656889"/>
    <lineage>
        <taxon>Bacteria</taxon>
        <taxon>Bacillati</taxon>
        <taxon>Actinomycetota</taxon>
        <taxon>Actinomycetes</taxon>
        <taxon>Micrococcales</taxon>
        <taxon>Dermacoccaceae</taxon>
        <taxon>Flexivirga</taxon>
    </lineage>
</organism>
<keyword evidence="5 6" id="KW-0472">Membrane</keyword>
<dbReference type="SUPFAM" id="SSF103473">
    <property type="entry name" value="MFS general substrate transporter"/>
    <property type="match status" value="1"/>
</dbReference>
<feature type="transmembrane region" description="Helical" evidence="6">
    <location>
        <begin position="79"/>
        <end position="96"/>
    </location>
</feature>
<evidence type="ECO:0000256" key="2">
    <source>
        <dbReference type="ARBA" id="ARBA00022475"/>
    </source>
</evidence>
<dbReference type="CDD" id="cd06173">
    <property type="entry name" value="MFS_MefA_like"/>
    <property type="match status" value="1"/>
</dbReference>
<feature type="transmembrane region" description="Helical" evidence="6">
    <location>
        <begin position="315"/>
        <end position="334"/>
    </location>
</feature>
<evidence type="ECO:0000256" key="4">
    <source>
        <dbReference type="ARBA" id="ARBA00022989"/>
    </source>
</evidence>
<reference evidence="8 9" key="1">
    <citation type="submission" date="2020-05" db="EMBL/GenBank/DDBJ databases">
        <title>Flexivirga sp. ID2601S isolated from air conditioner.</title>
        <authorList>
            <person name="Kim D.H."/>
        </authorList>
    </citation>
    <scope>NUCLEOTIDE SEQUENCE [LARGE SCALE GENOMIC DNA]</scope>
    <source>
        <strain evidence="8 9">ID2601S</strain>
    </source>
</reference>
<feature type="transmembrane region" description="Helical" evidence="6">
    <location>
        <begin position="252"/>
        <end position="275"/>
    </location>
</feature>
<dbReference type="Gene3D" id="1.20.1250.20">
    <property type="entry name" value="MFS general substrate transporter like domains"/>
    <property type="match status" value="1"/>
</dbReference>
<feature type="transmembrane region" description="Helical" evidence="6">
    <location>
        <begin position="21"/>
        <end position="40"/>
    </location>
</feature>
<keyword evidence="2" id="KW-1003">Cell membrane</keyword>
<comment type="caution">
    <text evidence="8">The sequence shown here is derived from an EMBL/GenBank/DDBJ whole genome shotgun (WGS) entry which is preliminary data.</text>
</comment>
<protein>
    <submittedName>
        <fullName evidence="8">MFS transporter</fullName>
    </submittedName>
</protein>
<proteinExistence type="predicted"/>
<sequence length="402" mass="40971">MKHSFQNSVWRHRDVRIVVPARAVSFVGDGMLAVVLLLRLHDGGAGPWAVTGLLIATSLPLVVLIGPAGRAADRWDSRTVLAVALGAQALACLALVPTTSVAGTYALVAAVQTGQAFAGPTWSALVPRIVSAADDVGRMVALQQGLAQALLPVGAALGGVVYGLAGAQVAILVDAGTFGALLLGALAVRTRRGGRADSTLTGHPAIRRAGLVTLRADPVVWPLLLGSLFMVLLLAGVNVVEVFLVRDELGMSAAWYGVSELMVMVGALCGSVLAGRVDGDRARVSTTIGGFGAIALLVVVCGVTPWFPLLLVCSVGLGVASAAMSACFGALLVIRSPDAVRGRMSATVNGLMQLANVGSLLIFGALGTTLGVRHTFVAAAAVALLVALRLRAVAPQPELSGR</sequence>
<evidence type="ECO:0000259" key="7">
    <source>
        <dbReference type="PROSITE" id="PS50850"/>
    </source>
</evidence>
<dbReference type="GO" id="GO:0005886">
    <property type="term" value="C:plasma membrane"/>
    <property type="evidence" value="ECO:0007669"/>
    <property type="project" value="UniProtKB-SubCell"/>
</dbReference>
<comment type="subcellular location">
    <subcellularLocation>
        <location evidence="1">Cell membrane</location>
        <topology evidence="1">Multi-pass membrane protein</topology>
    </subcellularLocation>
</comment>
<dbReference type="EMBL" id="JABENB010000001">
    <property type="protein sequence ID" value="NNG38797.1"/>
    <property type="molecule type" value="Genomic_DNA"/>
</dbReference>
<keyword evidence="3 6" id="KW-0812">Transmembrane</keyword>
<feature type="domain" description="Major facilitator superfamily (MFS) profile" evidence="7">
    <location>
        <begin position="219"/>
        <end position="402"/>
    </location>
</feature>
<dbReference type="AlphaFoldDB" id="A0A849AFZ4"/>
<dbReference type="Pfam" id="PF07690">
    <property type="entry name" value="MFS_1"/>
    <property type="match status" value="1"/>
</dbReference>